<gene>
    <name evidence="12" type="ORF">SAMN05216325_11255</name>
</gene>
<keyword evidence="7" id="KW-0406">Ion transport</keyword>
<dbReference type="InterPro" id="IPR023614">
    <property type="entry name" value="Porin_dom_sf"/>
</dbReference>
<dbReference type="InterPro" id="IPR033900">
    <property type="entry name" value="Gram_neg_porin_domain"/>
</dbReference>
<dbReference type="RefSeq" id="WP_090632045.1">
    <property type="nucleotide sequence ID" value="NZ_FOCP01000012.1"/>
</dbReference>
<dbReference type="GO" id="GO:0015288">
    <property type="term" value="F:porin activity"/>
    <property type="evidence" value="ECO:0007669"/>
    <property type="project" value="UniProtKB-KW"/>
</dbReference>
<accession>A0A1H8F998</accession>
<dbReference type="InterPro" id="IPR050298">
    <property type="entry name" value="Gram-neg_bact_OMP"/>
</dbReference>
<keyword evidence="8" id="KW-0626">Porin</keyword>
<evidence type="ECO:0000256" key="3">
    <source>
        <dbReference type="ARBA" id="ARBA00022448"/>
    </source>
</evidence>
<name>A0A1H8F998_9PROT</name>
<evidence type="ECO:0000256" key="1">
    <source>
        <dbReference type="ARBA" id="ARBA00004571"/>
    </source>
</evidence>
<evidence type="ECO:0000256" key="10">
    <source>
        <dbReference type="ARBA" id="ARBA00023237"/>
    </source>
</evidence>
<keyword evidence="10" id="KW-0998">Cell outer membrane</keyword>
<dbReference type="STRING" id="917.SAMN05216326_10944"/>
<evidence type="ECO:0000256" key="2">
    <source>
        <dbReference type="ARBA" id="ARBA00011233"/>
    </source>
</evidence>
<evidence type="ECO:0000256" key="5">
    <source>
        <dbReference type="ARBA" id="ARBA00022692"/>
    </source>
</evidence>
<dbReference type="PANTHER" id="PTHR34501">
    <property type="entry name" value="PROTEIN YDDL-RELATED"/>
    <property type="match status" value="1"/>
</dbReference>
<dbReference type="CDD" id="cd00342">
    <property type="entry name" value="gram_neg_porins"/>
    <property type="match status" value="1"/>
</dbReference>
<evidence type="ECO:0000313" key="12">
    <source>
        <dbReference type="EMBL" id="SEN28190.1"/>
    </source>
</evidence>
<reference evidence="12 13" key="1">
    <citation type="submission" date="2016-10" db="EMBL/GenBank/DDBJ databases">
        <authorList>
            <person name="de Groot N.N."/>
        </authorList>
    </citation>
    <scope>NUCLEOTIDE SEQUENCE [LARGE SCALE GENOMIC DNA]</scope>
    <source>
        <strain evidence="12 13">Nm22</strain>
    </source>
</reference>
<dbReference type="Proteomes" id="UP000199459">
    <property type="component" value="Unassembled WGS sequence"/>
</dbReference>
<dbReference type="OrthoDB" id="8520696at2"/>
<evidence type="ECO:0000313" key="13">
    <source>
        <dbReference type="Proteomes" id="UP000199459"/>
    </source>
</evidence>
<keyword evidence="6" id="KW-0732">Signal</keyword>
<dbReference type="AlphaFoldDB" id="A0A1H8F998"/>
<dbReference type="SUPFAM" id="SSF56935">
    <property type="entry name" value="Porins"/>
    <property type="match status" value="1"/>
</dbReference>
<comment type="subcellular location">
    <subcellularLocation>
        <location evidence="1">Cell outer membrane</location>
        <topology evidence="1">Multi-pass membrane protein</topology>
    </subcellularLocation>
</comment>
<sequence length="395" mass="42316">MSKHLIAMILAGLVTLIATASAFGSKFSVVGRIQSEYSHINIEGYSSQSTVNDPTFFSSWGFRVFEDLGGGFQAMAMIDFGFNTNGATQGSREIFVGINNDKIGTLKIGRTHSPFADFAGGWTIDPFVYTTLQAAGSGGTMIASANGLGAGAYSAVNSVVRFTSTEFHGFSFAVLLMPGDAEKLEAHLGGALGGDGFNIGETGGEDGEWDVQVAAKYNLDFQAHKFQVFGGYSRDNVSTFQKRVTTANLKTEEVGRIGGVWSYNDFQLQGQYESVSDAIGAATCSDAAALGSIKEIKTRQCNSAMNPGGDGDVWYVGGQYKLGNATLVAQGGMTHAKRTAFANKRDAKSFTVGALYHLSKRTNLFGGYQRVNVIDRNTTVDRDRNTWTVGLRHLF</sequence>
<keyword evidence="3" id="KW-0813">Transport</keyword>
<dbReference type="GO" id="GO:0006811">
    <property type="term" value="P:monoatomic ion transport"/>
    <property type="evidence" value="ECO:0007669"/>
    <property type="project" value="UniProtKB-KW"/>
</dbReference>
<dbReference type="PANTHER" id="PTHR34501:SF9">
    <property type="entry name" value="MAJOR OUTER MEMBRANE PROTEIN P.IA"/>
    <property type="match status" value="1"/>
</dbReference>
<keyword evidence="4" id="KW-1134">Transmembrane beta strand</keyword>
<protein>
    <submittedName>
        <fullName evidence="12">Outer membrane protein (Porin)</fullName>
    </submittedName>
</protein>
<organism evidence="12 13">
    <name type="scientific">Nitrosomonas marina</name>
    <dbReference type="NCBI Taxonomy" id="917"/>
    <lineage>
        <taxon>Bacteria</taxon>
        <taxon>Pseudomonadati</taxon>
        <taxon>Pseudomonadota</taxon>
        <taxon>Betaproteobacteria</taxon>
        <taxon>Nitrosomonadales</taxon>
        <taxon>Nitrosomonadaceae</taxon>
        <taxon>Nitrosomonas</taxon>
    </lineage>
</organism>
<dbReference type="Gene3D" id="2.40.160.10">
    <property type="entry name" value="Porin"/>
    <property type="match status" value="1"/>
</dbReference>
<evidence type="ECO:0000256" key="8">
    <source>
        <dbReference type="ARBA" id="ARBA00023114"/>
    </source>
</evidence>
<keyword evidence="5" id="KW-0812">Transmembrane</keyword>
<comment type="subunit">
    <text evidence="2">Homotrimer.</text>
</comment>
<dbReference type="EMBL" id="FOCP01000012">
    <property type="protein sequence ID" value="SEN28190.1"/>
    <property type="molecule type" value="Genomic_DNA"/>
</dbReference>
<dbReference type="GO" id="GO:0046930">
    <property type="term" value="C:pore complex"/>
    <property type="evidence" value="ECO:0007669"/>
    <property type="project" value="UniProtKB-KW"/>
</dbReference>
<dbReference type="GO" id="GO:0009279">
    <property type="term" value="C:cell outer membrane"/>
    <property type="evidence" value="ECO:0007669"/>
    <property type="project" value="UniProtKB-SubCell"/>
</dbReference>
<evidence type="ECO:0000259" key="11">
    <source>
        <dbReference type="Pfam" id="PF13609"/>
    </source>
</evidence>
<evidence type="ECO:0000256" key="7">
    <source>
        <dbReference type="ARBA" id="ARBA00023065"/>
    </source>
</evidence>
<dbReference type="Pfam" id="PF13609">
    <property type="entry name" value="Porin_4"/>
    <property type="match status" value="1"/>
</dbReference>
<evidence type="ECO:0000256" key="6">
    <source>
        <dbReference type="ARBA" id="ARBA00022729"/>
    </source>
</evidence>
<keyword evidence="9" id="KW-0472">Membrane</keyword>
<evidence type="ECO:0000256" key="9">
    <source>
        <dbReference type="ARBA" id="ARBA00023136"/>
    </source>
</evidence>
<proteinExistence type="predicted"/>
<feature type="domain" description="Porin" evidence="11">
    <location>
        <begin position="16"/>
        <end position="372"/>
    </location>
</feature>
<evidence type="ECO:0000256" key="4">
    <source>
        <dbReference type="ARBA" id="ARBA00022452"/>
    </source>
</evidence>